<proteinExistence type="predicted"/>
<dbReference type="OrthoDB" id="9816070at2"/>
<dbReference type="InterPro" id="IPR013097">
    <property type="entry name" value="Dabb"/>
</dbReference>
<evidence type="ECO:0000313" key="3">
    <source>
        <dbReference type="Proteomes" id="UP000198582"/>
    </source>
</evidence>
<sequence length="96" mass="10777">MLDHYLAFRPAEGTEAALVAALGEFGAAIVELASVREITWGENTNPSGRERGYTVGCFVRITDENALRGEYWHHPAHRKLLAELDRLSTDRFAIDY</sequence>
<dbReference type="InterPro" id="IPR011008">
    <property type="entry name" value="Dimeric_a/b-barrel"/>
</dbReference>
<gene>
    <name evidence="2" type="ORF">SAMN04489732_10423</name>
</gene>
<organism evidence="2 3">
    <name type="scientific">Amycolatopsis saalfeldensis</name>
    <dbReference type="NCBI Taxonomy" id="394193"/>
    <lineage>
        <taxon>Bacteria</taxon>
        <taxon>Bacillati</taxon>
        <taxon>Actinomycetota</taxon>
        <taxon>Actinomycetes</taxon>
        <taxon>Pseudonocardiales</taxon>
        <taxon>Pseudonocardiaceae</taxon>
        <taxon>Amycolatopsis</taxon>
    </lineage>
</organism>
<reference evidence="2 3" key="1">
    <citation type="submission" date="2016-10" db="EMBL/GenBank/DDBJ databases">
        <authorList>
            <person name="de Groot N.N."/>
        </authorList>
    </citation>
    <scope>NUCLEOTIDE SEQUENCE [LARGE SCALE GENOMIC DNA]</scope>
    <source>
        <strain evidence="2 3">DSM 44993</strain>
    </source>
</reference>
<feature type="domain" description="Stress-response A/B barrel" evidence="1">
    <location>
        <begin position="2"/>
        <end position="96"/>
    </location>
</feature>
<dbReference type="EMBL" id="FOEF01000004">
    <property type="protein sequence ID" value="SEP14240.1"/>
    <property type="molecule type" value="Genomic_DNA"/>
</dbReference>
<protein>
    <submittedName>
        <fullName evidence="2">Stress responsive A/B Barrel Domain</fullName>
    </submittedName>
</protein>
<evidence type="ECO:0000313" key="2">
    <source>
        <dbReference type="EMBL" id="SEP14240.1"/>
    </source>
</evidence>
<dbReference type="Pfam" id="PF07876">
    <property type="entry name" value="Dabb"/>
    <property type="match status" value="1"/>
</dbReference>
<dbReference type="Gene3D" id="3.30.70.100">
    <property type="match status" value="1"/>
</dbReference>
<dbReference type="AlphaFoldDB" id="A0A1H8VFY1"/>
<evidence type="ECO:0000259" key="1">
    <source>
        <dbReference type="PROSITE" id="PS51502"/>
    </source>
</evidence>
<dbReference type="STRING" id="394193.SAMN04489732_10423"/>
<dbReference type="RefSeq" id="WP_091616408.1">
    <property type="nucleotide sequence ID" value="NZ_FOEF01000004.1"/>
</dbReference>
<accession>A0A1H8VFY1</accession>
<name>A0A1H8VFY1_9PSEU</name>
<dbReference type="SUPFAM" id="SSF54909">
    <property type="entry name" value="Dimeric alpha+beta barrel"/>
    <property type="match status" value="1"/>
</dbReference>
<dbReference type="SMART" id="SM00886">
    <property type="entry name" value="Dabb"/>
    <property type="match status" value="1"/>
</dbReference>
<keyword evidence="3" id="KW-1185">Reference proteome</keyword>
<dbReference type="Proteomes" id="UP000198582">
    <property type="component" value="Unassembled WGS sequence"/>
</dbReference>
<dbReference type="PROSITE" id="PS51502">
    <property type="entry name" value="S_R_A_B_BARREL"/>
    <property type="match status" value="1"/>
</dbReference>